<keyword evidence="3" id="KW-1015">Disulfide bond</keyword>
<comment type="subcellular location">
    <subcellularLocation>
        <location evidence="1">Membrane</location>
        <topology evidence="1">Single-pass type I membrane protein</topology>
    </subcellularLocation>
</comment>
<proteinExistence type="predicted"/>
<organism evidence="9 10">
    <name type="scientific">Takifugu flavidus</name>
    <name type="common">sansaifugu</name>
    <dbReference type="NCBI Taxonomy" id="433684"/>
    <lineage>
        <taxon>Eukaryota</taxon>
        <taxon>Metazoa</taxon>
        <taxon>Chordata</taxon>
        <taxon>Craniata</taxon>
        <taxon>Vertebrata</taxon>
        <taxon>Euteleostomi</taxon>
        <taxon>Actinopterygii</taxon>
        <taxon>Neopterygii</taxon>
        <taxon>Teleostei</taxon>
        <taxon>Neoteleostei</taxon>
        <taxon>Acanthomorphata</taxon>
        <taxon>Eupercaria</taxon>
        <taxon>Tetraodontiformes</taxon>
        <taxon>Tetradontoidea</taxon>
        <taxon>Tetraodontidae</taxon>
        <taxon>Takifugu</taxon>
    </lineage>
</organism>
<feature type="domain" description="Netrin receptor UNC5A-D-like N-terminal" evidence="8">
    <location>
        <begin position="51"/>
        <end position="111"/>
    </location>
</feature>
<evidence type="ECO:0000256" key="5">
    <source>
        <dbReference type="ARBA" id="ARBA00023180"/>
    </source>
</evidence>
<evidence type="ECO:0000256" key="7">
    <source>
        <dbReference type="SAM" id="MobiDB-lite"/>
    </source>
</evidence>
<reference evidence="9 10" key="1">
    <citation type="submission" date="2019-04" db="EMBL/GenBank/DDBJ databases">
        <title>Chromosome genome assembly for Takifugu flavidus.</title>
        <authorList>
            <person name="Xiao S."/>
        </authorList>
    </citation>
    <scope>NUCLEOTIDE SEQUENCE [LARGE SCALE GENOMIC DNA]</scope>
    <source>
        <strain evidence="9">HTHZ2018</strain>
        <tissue evidence="9">Muscle</tissue>
    </source>
</reference>
<evidence type="ECO:0000259" key="8">
    <source>
        <dbReference type="Pfam" id="PF25609"/>
    </source>
</evidence>
<evidence type="ECO:0000313" key="10">
    <source>
        <dbReference type="Proteomes" id="UP000324091"/>
    </source>
</evidence>
<evidence type="ECO:0000256" key="1">
    <source>
        <dbReference type="ARBA" id="ARBA00004479"/>
    </source>
</evidence>
<protein>
    <submittedName>
        <fullName evidence="9">Netrin receptor UNC5D</fullName>
    </submittedName>
</protein>
<evidence type="ECO:0000256" key="4">
    <source>
        <dbReference type="ARBA" id="ARBA00023170"/>
    </source>
</evidence>
<dbReference type="Pfam" id="PF25609">
    <property type="entry name" value="Unc5_NetrinR_N"/>
    <property type="match status" value="1"/>
</dbReference>
<evidence type="ECO:0000256" key="6">
    <source>
        <dbReference type="ARBA" id="ARBA00023319"/>
    </source>
</evidence>
<keyword evidence="10" id="KW-1185">Reference proteome</keyword>
<feature type="region of interest" description="Disordered" evidence="7">
    <location>
        <begin position="114"/>
        <end position="192"/>
    </location>
</feature>
<evidence type="ECO:0000313" key="9">
    <source>
        <dbReference type="EMBL" id="TWW66321.1"/>
    </source>
</evidence>
<comment type="caution">
    <text evidence="9">The sequence shown here is derived from an EMBL/GenBank/DDBJ whole genome shotgun (WGS) entry which is preliminary data.</text>
</comment>
<keyword evidence="4 9" id="KW-0675">Receptor</keyword>
<sequence>MRFGFQSQPPAQYIPYPRRGNSGSTVRLEQKFGGSLKLGPRGEAQQHGHTVTLPRFLEEPVDAYIIKSNPIKLRCQAPALQIFFKCNGEWVHQSQHMSQEHTDLQTGFRLRRTPEPALAASTRRAARRDVASRRRSLGAEPTSARRSPEAPSLHLHPQPPCEQPQLENPSDEQNSDNPPLGDSSDASPPEPS</sequence>
<dbReference type="Gene3D" id="2.60.40.10">
    <property type="entry name" value="Immunoglobulins"/>
    <property type="match status" value="1"/>
</dbReference>
<name>A0A5C6NI73_9TELE</name>
<accession>A0A5C6NI73</accession>
<dbReference type="EMBL" id="RHFK02000013">
    <property type="protein sequence ID" value="TWW66321.1"/>
    <property type="molecule type" value="Genomic_DNA"/>
</dbReference>
<keyword evidence="6" id="KW-0393">Immunoglobulin domain</keyword>
<keyword evidence="2" id="KW-0472">Membrane</keyword>
<gene>
    <name evidence="9" type="ORF">D4764_20G0003530</name>
</gene>
<feature type="region of interest" description="Disordered" evidence="7">
    <location>
        <begin position="1"/>
        <end position="26"/>
    </location>
</feature>
<dbReference type="InterPro" id="IPR057755">
    <property type="entry name" value="UNC5A-D-like_N"/>
</dbReference>
<keyword evidence="5" id="KW-0325">Glycoprotein</keyword>
<evidence type="ECO:0000256" key="2">
    <source>
        <dbReference type="ARBA" id="ARBA00023136"/>
    </source>
</evidence>
<dbReference type="Proteomes" id="UP000324091">
    <property type="component" value="Chromosome 20"/>
</dbReference>
<evidence type="ECO:0000256" key="3">
    <source>
        <dbReference type="ARBA" id="ARBA00023157"/>
    </source>
</evidence>
<dbReference type="AlphaFoldDB" id="A0A5C6NI73"/>
<dbReference type="InterPro" id="IPR013783">
    <property type="entry name" value="Ig-like_fold"/>
</dbReference>
<feature type="compositionally biased region" description="Polar residues" evidence="7">
    <location>
        <begin position="1"/>
        <end position="10"/>
    </location>
</feature>